<comment type="caution">
    <text evidence="2">The sequence shown here is derived from an EMBL/GenBank/DDBJ whole genome shotgun (WGS) entry which is preliminary data.</text>
</comment>
<proteinExistence type="predicted"/>
<feature type="compositionally biased region" description="Basic and acidic residues" evidence="1">
    <location>
        <begin position="151"/>
        <end position="169"/>
    </location>
</feature>
<evidence type="ECO:0000313" key="3">
    <source>
        <dbReference type="Proteomes" id="UP000230750"/>
    </source>
</evidence>
<evidence type="ECO:0000313" key="2">
    <source>
        <dbReference type="EMBL" id="PIK53034.1"/>
    </source>
</evidence>
<name>A0A2G8KYE1_STIJA</name>
<sequence length="169" mass="18984">MDATALMLLSQTAAENAKNPKVVSTKLQTVRQRCLIYWVDDRLVSIEPISSVVEKNQVKEGAVCKIKWKGKGPYLGKLIKISADSKVLREEQFKLEEALFKVTDPQEDQSSPRQDECIASTKGRKRTKPRKLLEATDVEEEETADKASLPPHEKSKGDQGKDVKTFRQG</sequence>
<gene>
    <name evidence="2" type="ORF">BSL78_10095</name>
</gene>
<evidence type="ECO:0000256" key="1">
    <source>
        <dbReference type="SAM" id="MobiDB-lite"/>
    </source>
</evidence>
<accession>A0A2G8KYE1</accession>
<dbReference type="EMBL" id="MRZV01000305">
    <property type="protein sequence ID" value="PIK53034.1"/>
    <property type="molecule type" value="Genomic_DNA"/>
</dbReference>
<dbReference type="Proteomes" id="UP000230750">
    <property type="component" value="Unassembled WGS sequence"/>
</dbReference>
<dbReference type="OrthoDB" id="10663054at2759"/>
<keyword evidence="3" id="KW-1185">Reference proteome</keyword>
<feature type="region of interest" description="Disordered" evidence="1">
    <location>
        <begin position="102"/>
        <end position="169"/>
    </location>
</feature>
<reference evidence="2 3" key="1">
    <citation type="journal article" date="2017" name="PLoS Biol.">
        <title>The sea cucumber genome provides insights into morphological evolution and visceral regeneration.</title>
        <authorList>
            <person name="Zhang X."/>
            <person name="Sun L."/>
            <person name="Yuan J."/>
            <person name="Sun Y."/>
            <person name="Gao Y."/>
            <person name="Zhang L."/>
            <person name="Li S."/>
            <person name="Dai H."/>
            <person name="Hamel J.F."/>
            <person name="Liu C."/>
            <person name="Yu Y."/>
            <person name="Liu S."/>
            <person name="Lin W."/>
            <person name="Guo K."/>
            <person name="Jin S."/>
            <person name="Xu P."/>
            <person name="Storey K.B."/>
            <person name="Huan P."/>
            <person name="Zhang T."/>
            <person name="Zhou Y."/>
            <person name="Zhang J."/>
            <person name="Lin C."/>
            <person name="Li X."/>
            <person name="Xing L."/>
            <person name="Huo D."/>
            <person name="Sun M."/>
            <person name="Wang L."/>
            <person name="Mercier A."/>
            <person name="Li F."/>
            <person name="Yang H."/>
            <person name="Xiang J."/>
        </authorList>
    </citation>
    <scope>NUCLEOTIDE SEQUENCE [LARGE SCALE GENOMIC DNA]</scope>
    <source>
        <strain evidence="2">Shaxun</strain>
        <tissue evidence="2">Muscle</tissue>
    </source>
</reference>
<dbReference type="AlphaFoldDB" id="A0A2G8KYE1"/>
<protein>
    <submittedName>
        <fullName evidence="2">Uncharacterized protein</fullName>
    </submittedName>
</protein>
<organism evidence="2 3">
    <name type="scientific">Stichopus japonicus</name>
    <name type="common">Sea cucumber</name>
    <dbReference type="NCBI Taxonomy" id="307972"/>
    <lineage>
        <taxon>Eukaryota</taxon>
        <taxon>Metazoa</taxon>
        <taxon>Echinodermata</taxon>
        <taxon>Eleutherozoa</taxon>
        <taxon>Echinozoa</taxon>
        <taxon>Holothuroidea</taxon>
        <taxon>Aspidochirotacea</taxon>
        <taxon>Aspidochirotida</taxon>
        <taxon>Stichopodidae</taxon>
        <taxon>Apostichopus</taxon>
    </lineage>
</organism>